<dbReference type="Proteomes" id="UP000240883">
    <property type="component" value="Unassembled WGS sequence"/>
</dbReference>
<dbReference type="AlphaFoldDB" id="A0A2T2N0P8"/>
<evidence type="ECO:0008006" key="3">
    <source>
        <dbReference type="Google" id="ProtNLM"/>
    </source>
</evidence>
<dbReference type="OrthoDB" id="3694229at2759"/>
<proteinExistence type="predicted"/>
<dbReference type="InterPro" id="IPR011009">
    <property type="entry name" value="Kinase-like_dom_sf"/>
</dbReference>
<name>A0A2T2N0P8_CORCC</name>
<gene>
    <name evidence="1" type="ORF">BS50DRAFT_509324</name>
</gene>
<organism evidence="1 2">
    <name type="scientific">Corynespora cassiicola Philippines</name>
    <dbReference type="NCBI Taxonomy" id="1448308"/>
    <lineage>
        <taxon>Eukaryota</taxon>
        <taxon>Fungi</taxon>
        <taxon>Dikarya</taxon>
        <taxon>Ascomycota</taxon>
        <taxon>Pezizomycotina</taxon>
        <taxon>Dothideomycetes</taxon>
        <taxon>Pleosporomycetidae</taxon>
        <taxon>Pleosporales</taxon>
        <taxon>Corynesporascaceae</taxon>
        <taxon>Corynespora</taxon>
    </lineage>
</organism>
<dbReference type="STRING" id="1448308.A0A2T2N0P8"/>
<sequence length="110" mass="12234">MVLNWNTATEDEIIQHCSRSNPGRNIISEFEGGLSVIRISENAVVKCGMGVTKFEANNQQRAHAILDPEIIRIPQVYRFFANGLDGYLIMEYVNGQPISSIKDPDILAGL</sequence>
<dbReference type="SUPFAM" id="SSF56112">
    <property type="entry name" value="Protein kinase-like (PK-like)"/>
    <property type="match status" value="1"/>
</dbReference>
<accession>A0A2T2N0P8</accession>
<evidence type="ECO:0000313" key="2">
    <source>
        <dbReference type="Proteomes" id="UP000240883"/>
    </source>
</evidence>
<evidence type="ECO:0000313" key="1">
    <source>
        <dbReference type="EMBL" id="PSN59015.1"/>
    </source>
</evidence>
<protein>
    <recommendedName>
        <fullName evidence="3">Protein kinase domain-containing protein</fullName>
    </recommendedName>
</protein>
<dbReference type="EMBL" id="KZ678171">
    <property type="protein sequence ID" value="PSN59015.1"/>
    <property type="molecule type" value="Genomic_DNA"/>
</dbReference>
<keyword evidence="2" id="KW-1185">Reference proteome</keyword>
<reference evidence="1 2" key="1">
    <citation type="journal article" date="2018" name="Front. Microbiol.">
        <title>Genome-Wide Analysis of Corynespora cassiicola Leaf Fall Disease Putative Effectors.</title>
        <authorList>
            <person name="Lopez D."/>
            <person name="Ribeiro S."/>
            <person name="Label P."/>
            <person name="Fumanal B."/>
            <person name="Venisse J.S."/>
            <person name="Kohler A."/>
            <person name="de Oliveira R.R."/>
            <person name="Labutti K."/>
            <person name="Lipzen A."/>
            <person name="Lail K."/>
            <person name="Bauer D."/>
            <person name="Ohm R.A."/>
            <person name="Barry K.W."/>
            <person name="Spatafora J."/>
            <person name="Grigoriev I.V."/>
            <person name="Martin F.M."/>
            <person name="Pujade-Renaud V."/>
        </authorList>
    </citation>
    <scope>NUCLEOTIDE SEQUENCE [LARGE SCALE GENOMIC DNA]</scope>
    <source>
        <strain evidence="1 2">Philippines</strain>
    </source>
</reference>